<protein>
    <submittedName>
        <fullName evidence="1 2">Uncharacterized protein</fullName>
    </submittedName>
</protein>
<sequence>MAGISLDEEGESACRCGVGRGKSKITLTLPEYMEAFHILIAVRVERFPGDAGGMLKHIATVQGLHKLFGAEAWPFYDRHFRLSKEHSFGISWDTADAELYMQAVGVGYKQKLFPQPFHKVPAPKGAHSLCWKFQRTGGCFELEMKICFEYSHRCLWLELHLMNLDYGSMKVHTKSCYYLTLTLICTFFSITRSVARSSMTA</sequence>
<dbReference type="HOGENOM" id="CLU_1361587_0_0_1"/>
<dbReference type="OrthoDB" id="10035003at2759"/>
<keyword evidence="3" id="KW-1185">Reference proteome</keyword>
<reference evidence="2" key="3">
    <citation type="submission" date="2015-06" db="UniProtKB">
        <authorList>
            <consortium name="EnsemblMetazoa"/>
        </authorList>
    </citation>
    <scope>IDENTIFICATION</scope>
</reference>
<dbReference type="Proteomes" id="UP000014760">
    <property type="component" value="Unassembled WGS sequence"/>
</dbReference>
<dbReference type="AlphaFoldDB" id="R7TJR6"/>
<reference evidence="1 3" key="2">
    <citation type="journal article" date="2013" name="Nature">
        <title>Insights into bilaterian evolution from three spiralian genomes.</title>
        <authorList>
            <person name="Simakov O."/>
            <person name="Marletaz F."/>
            <person name="Cho S.J."/>
            <person name="Edsinger-Gonzales E."/>
            <person name="Havlak P."/>
            <person name="Hellsten U."/>
            <person name="Kuo D.H."/>
            <person name="Larsson T."/>
            <person name="Lv J."/>
            <person name="Arendt D."/>
            <person name="Savage R."/>
            <person name="Osoegawa K."/>
            <person name="de Jong P."/>
            <person name="Grimwood J."/>
            <person name="Chapman J.A."/>
            <person name="Shapiro H."/>
            <person name="Aerts A."/>
            <person name="Otillar R.P."/>
            <person name="Terry A.Y."/>
            <person name="Boore J.L."/>
            <person name="Grigoriev I.V."/>
            <person name="Lindberg D.R."/>
            <person name="Seaver E.C."/>
            <person name="Weisblat D.A."/>
            <person name="Putnam N.H."/>
            <person name="Rokhsar D.S."/>
        </authorList>
    </citation>
    <scope>NUCLEOTIDE SEQUENCE</scope>
    <source>
        <strain evidence="1 3">I ESC-2004</strain>
    </source>
</reference>
<reference evidence="3" key="1">
    <citation type="submission" date="2012-12" db="EMBL/GenBank/DDBJ databases">
        <authorList>
            <person name="Hellsten U."/>
            <person name="Grimwood J."/>
            <person name="Chapman J.A."/>
            <person name="Shapiro H."/>
            <person name="Aerts A."/>
            <person name="Otillar R.P."/>
            <person name="Terry A.Y."/>
            <person name="Boore J.L."/>
            <person name="Simakov O."/>
            <person name="Marletaz F."/>
            <person name="Cho S.-J."/>
            <person name="Edsinger-Gonzales E."/>
            <person name="Havlak P."/>
            <person name="Kuo D.-H."/>
            <person name="Larsson T."/>
            <person name="Lv J."/>
            <person name="Arendt D."/>
            <person name="Savage R."/>
            <person name="Osoegawa K."/>
            <person name="de Jong P."/>
            <person name="Lindberg D.R."/>
            <person name="Seaver E.C."/>
            <person name="Weisblat D.A."/>
            <person name="Putnam N.H."/>
            <person name="Grigoriev I.V."/>
            <person name="Rokhsar D.S."/>
        </authorList>
    </citation>
    <scope>NUCLEOTIDE SEQUENCE</scope>
    <source>
        <strain evidence="3">I ESC-2004</strain>
    </source>
</reference>
<evidence type="ECO:0000313" key="1">
    <source>
        <dbReference type="EMBL" id="ELT91325.1"/>
    </source>
</evidence>
<name>R7TJR6_CAPTE</name>
<dbReference type="EMBL" id="AMQN01013849">
    <property type="status" value="NOT_ANNOTATED_CDS"/>
    <property type="molecule type" value="Genomic_DNA"/>
</dbReference>
<evidence type="ECO:0000313" key="2">
    <source>
        <dbReference type="EnsemblMetazoa" id="CapteP211400"/>
    </source>
</evidence>
<evidence type="ECO:0000313" key="3">
    <source>
        <dbReference type="Proteomes" id="UP000014760"/>
    </source>
</evidence>
<accession>R7TJR6</accession>
<gene>
    <name evidence="1" type="ORF">CAPTEDRAFT_211400</name>
</gene>
<dbReference type="EMBL" id="KB310544">
    <property type="protein sequence ID" value="ELT91325.1"/>
    <property type="molecule type" value="Genomic_DNA"/>
</dbReference>
<dbReference type="EnsemblMetazoa" id="CapteT211400">
    <property type="protein sequence ID" value="CapteP211400"/>
    <property type="gene ID" value="CapteG211400"/>
</dbReference>
<organism evidence="1">
    <name type="scientific">Capitella teleta</name>
    <name type="common">Polychaete worm</name>
    <dbReference type="NCBI Taxonomy" id="283909"/>
    <lineage>
        <taxon>Eukaryota</taxon>
        <taxon>Metazoa</taxon>
        <taxon>Spiralia</taxon>
        <taxon>Lophotrochozoa</taxon>
        <taxon>Annelida</taxon>
        <taxon>Polychaeta</taxon>
        <taxon>Sedentaria</taxon>
        <taxon>Scolecida</taxon>
        <taxon>Capitellidae</taxon>
        <taxon>Capitella</taxon>
    </lineage>
</organism>
<proteinExistence type="predicted"/>